<sequence>MDKFDDIDNGFESDESSFWYDEWHNNERQIWLNRASTNWWSENNEYNMPERLDELPYNAYGNYGHKDKSKYFLEPIRESNKHPSECDQIYQANNETSNILSRMLDKMTQIIAMLREISETLPPQEVVVLNVLNSGHDEHCITSNHSDLDYGNQQDFRIKDFVDELNLLEAVFDPIDIESERSSI</sequence>
<reference evidence="1 2" key="1">
    <citation type="submission" date="2023-03" db="EMBL/GenBank/DDBJ databases">
        <title>WGS of Gossypium arboreum.</title>
        <authorList>
            <person name="Yu D."/>
        </authorList>
    </citation>
    <scope>NUCLEOTIDE SEQUENCE [LARGE SCALE GENOMIC DNA]</scope>
    <source>
        <tissue evidence="1">Leaf</tissue>
    </source>
</reference>
<evidence type="ECO:0000313" key="1">
    <source>
        <dbReference type="EMBL" id="KAK5846024.1"/>
    </source>
</evidence>
<keyword evidence="2" id="KW-1185">Reference proteome</keyword>
<dbReference type="Proteomes" id="UP001358586">
    <property type="component" value="Chromosome 1"/>
</dbReference>
<protein>
    <submittedName>
        <fullName evidence="1">Uncharacterized protein</fullName>
    </submittedName>
</protein>
<name>A0ABR0R3A1_GOSAR</name>
<organism evidence="1 2">
    <name type="scientific">Gossypium arboreum</name>
    <name type="common">Tree cotton</name>
    <name type="synonym">Gossypium nanking</name>
    <dbReference type="NCBI Taxonomy" id="29729"/>
    <lineage>
        <taxon>Eukaryota</taxon>
        <taxon>Viridiplantae</taxon>
        <taxon>Streptophyta</taxon>
        <taxon>Embryophyta</taxon>
        <taxon>Tracheophyta</taxon>
        <taxon>Spermatophyta</taxon>
        <taxon>Magnoliopsida</taxon>
        <taxon>eudicotyledons</taxon>
        <taxon>Gunneridae</taxon>
        <taxon>Pentapetalae</taxon>
        <taxon>rosids</taxon>
        <taxon>malvids</taxon>
        <taxon>Malvales</taxon>
        <taxon>Malvaceae</taxon>
        <taxon>Malvoideae</taxon>
        <taxon>Gossypium</taxon>
    </lineage>
</organism>
<accession>A0ABR0R3A1</accession>
<evidence type="ECO:0000313" key="2">
    <source>
        <dbReference type="Proteomes" id="UP001358586"/>
    </source>
</evidence>
<dbReference type="EMBL" id="JARKNE010000001">
    <property type="protein sequence ID" value="KAK5846024.1"/>
    <property type="molecule type" value="Genomic_DNA"/>
</dbReference>
<comment type="caution">
    <text evidence="1">The sequence shown here is derived from an EMBL/GenBank/DDBJ whole genome shotgun (WGS) entry which is preliminary data.</text>
</comment>
<gene>
    <name evidence="1" type="ORF">PVK06_002290</name>
</gene>
<proteinExistence type="predicted"/>